<reference evidence="10" key="1">
    <citation type="submission" date="2016-05" db="EMBL/GenBank/DDBJ databases">
        <title>Comparative genomics of biotechnologically important yeasts.</title>
        <authorList>
            <consortium name="DOE Joint Genome Institute"/>
            <person name="Riley R."/>
            <person name="Haridas S."/>
            <person name="Wolfe K.H."/>
            <person name="Lopes M.R."/>
            <person name="Hittinger C.T."/>
            <person name="Goker M."/>
            <person name="Salamov A."/>
            <person name="Wisecaver J."/>
            <person name="Long T.M."/>
            <person name="Aerts A.L."/>
            <person name="Barry K."/>
            <person name="Choi C."/>
            <person name="Clum A."/>
            <person name="Coughlan A.Y."/>
            <person name="Deshpande S."/>
            <person name="Douglass A.P."/>
            <person name="Hanson S.J."/>
            <person name="Klenk H.-P."/>
            <person name="Labutti K."/>
            <person name="Lapidus A."/>
            <person name="Lindquist E."/>
            <person name="Lipzen A."/>
            <person name="Meier-Kolthoff J.P."/>
            <person name="Ohm R.A."/>
            <person name="Otillar R.P."/>
            <person name="Pangilinan J."/>
            <person name="Peng Y."/>
            <person name="Rokas A."/>
            <person name="Rosa C.A."/>
            <person name="Scheuner C."/>
            <person name="Sibirny A.A."/>
            <person name="Slot J.C."/>
            <person name="Stielow J.B."/>
            <person name="Sun H."/>
            <person name="Kurtzman C.P."/>
            <person name="Blackwell M."/>
            <person name="Grigoriev I.V."/>
            <person name="Jeffries T.W."/>
        </authorList>
    </citation>
    <scope>NUCLEOTIDE SEQUENCE [LARGE SCALE GENOMIC DNA]</scope>
    <source>
        <strain evidence="10">NRRL Y-1933</strain>
    </source>
</reference>
<proteinExistence type="predicted"/>
<accession>A0A1E4RLT5</accession>
<dbReference type="PROSITE" id="PS50850">
    <property type="entry name" value="MFS"/>
    <property type="match status" value="1"/>
</dbReference>
<feature type="transmembrane region" description="Helical" evidence="7">
    <location>
        <begin position="12"/>
        <end position="42"/>
    </location>
</feature>
<feature type="domain" description="Major facilitator superfamily (MFS) profile" evidence="8">
    <location>
        <begin position="16"/>
        <end position="581"/>
    </location>
</feature>
<dbReference type="GeneID" id="30995756"/>
<dbReference type="OrthoDB" id="10262656at2759"/>
<evidence type="ECO:0000313" key="10">
    <source>
        <dbReference type="Proteomes" id="UP000095085"/>
    </source>
</evidence>
<dbReference type="CDD" id="cd17330">
    <property type="entry name" value="MFS_SLC46_TetA_like"/>
    <property type="match status" value="1"/>
</dbReference>
<keyword evidence="3 7" id="KW-0812">Transmembrane</keyword>
<feature type="transmembrane region" description="Helical" evidence="7">
    <location>
        <begin position="423"/>
        <end position="442"/>
    </location>
</feature>
<protein>
    <submittedName>
        <fullName evidence="9">MFS general substrate transporter</fullName>
    </submittedName>
</protein>
<keyword evidence="10" id="KW-1185">Reference proteome</keyword>
<evidence type="ECO:0000313" key="9">
    <source>
        <dbReference type="EMBL" id="ODV68209.1"/>
    </source>
</evidence>
<dbReference type="GO" id="GO:0016020">
    <property type="term" value="C:membrane"/>
    <property type="evidence" value="ECO:0007669"/>
    <property type="project" value="UniProtKB-SubCell"/>
</dbReference>
<keyword evidence="5 7" id="KW-0472">Membrane</keyword>
<comment type="subcellular location">
    <subcellularLocation>
        <location evidence="1">Membrane</location>
        <topology evidence="1">Multi-pass membrane protein</topology>
    </subcellularLocation>
</comment>
<dbReference type="EMBL" id="KV454540">
    <property type="protein sequence ID" value="ODV68209.1"/>
    <property type="molecule type" value="Genomic_DNA"/>
</dbReference>
<feature type="transmembrane region" description="Helical" evidence="7">
    <location>
        <begin position="193"/>
        <end position="215"/>
    </location>
</feature>
<feature type="transmembrane region" description="Helical" evidence="7">
    <location>
        <begin position="454"/>
        <end position="476"/>
    </location>
</feature>
<dbReference type="Gene3D" id="1.20.1250.20">
    <property type="entry name" value="MFS general substrate transporter like domains"/>
    <property type="match status" value="1"/>
</dbReference>
<gene>
    <name evidence="9" type="ORF">HYPBUDRAFT_152801</name>
</gene>
<feature type="region of interest" description="Disordered" evidence="6">
    <location>
        <begin position="262"/>
        <end position="283"/>
    </location>
</feature>
<evidence type="ECO:0000256" key="1">
    <source>
        <dbReference type="ARBA" id="ARBA00004141"/>
    </source>
</evidence>
<dbReference type="GO" id="GO:0022857">
    <property type="term" value="F:transmembrane transporter activity"/>
    <property type="evidence" value="ECO:0007669"/>
    <property type="project" value="InterPro"/>
</dbReference>
<dbReference type="Pfam" id="PF07690">
    <property type="entry name" value="MFS_1"/>
    <property type="match status" value="1"/>
</dbReference>
<name>A0A1E4RLT5_9ASCO</name>
<feature type="compositionally biased region" description="Acidic residues" evidence="6">
    <location>
        <begin position="270"/>
        <end position="283"/>
    </location>
</feature>
<dbReference type="InterPro" id="IPR036259">
    <property type="entry name" value="MFS_trans_sf"/>
</dbReference>
<evidence type="ECO:0000256" key="6">
    <source>
        <dbReference type="SAM" id="MobiDB-lite"/>
    </source>
</evidence>
<feature type="transmembrane region" description="Helical" evidence="7">
    <location>
        <begin position="57"/>
        <end position="76"/>
    </location>
</feature>
<dbReference type="InterPro" id="IPR020846">
    <property type="entry name" value="MFS_dom"/>
</dbReference>
<keyword evidence="2" id="KW-0813">Transport</keyword>
<organism evidence="9 10">
    <name type="scientific">Hyphopichia burtonii NRRL Y-1933</name>
    <dbReference type="NCBI Taxonomy" id="984485"/>
    <lineage>
        <taxon>Eukaryota</taxon>
        <taxon>Fungi</taxon>
        <taxon>Dikarya</taxon>
        <taxon>Ascomycota</taxon>
        <taxon>Saccharomycotina</taxon>
        <taxon>Pichiomycetes</taxon>
        <taxon>Debaryomycetaceae</taxon>
        <taxon>Hyphopichia</taxon>
    </lineage>
</organism>
<feature type="transmembrane region" description="Helical" evidence="7">
    <location>
        <begin position="88"/>
        <end position="107"/>
    </location>
</feature>
<evidence type="ECO:0000256" key="2">
    <source>
        <dbReference type="ARBA" id="ARBA00022448"/>
    </source>
</evidence>
<dbReference type="PANTHER" id="PTHR23504">
    <property type="entry name" value="MAJOR FACILITATOR SUPERFAMILY DOMAIN-CONTAINING PROTEIN 10"/>
    <property type="match status" value="1"/>
</dbReference>
<feature type="transmembrane region" description="Helical" evidence="7">
    <location>
        <begin position="555"/>
        <end position="576"/>
    </location>
</feature>
<evidence type="ECO:0000256" key="3">
    <source>
        <dbReference type="ARBA" id="ARBA00022692"/>
    </source>
</evidence>
<sequence length="588" mass="66445">MTQSFREAMKGFPVWQMFVVSIIRFSEPLTFTSIFPFIYFLIKSFKIADDDKSISKYSGYLTASFALTQFLCCIHWGTISDKIGRKPVLMIGLSGTAVSMLIFAFSTNFYMALFARSLAGALNGNVSTLRVMIGEIATERRHQSVAFSTLPLLWNLGSVLGPLIGAYFTKVENPKVTKLTFKLVDKFMNKFPYALSSIVVSMFLFCSLIFGILFLEETHYKVKYRRDIGLELGDYIRSKLGYKIPIRPWEIKKPKKMSSAITSSTMVDGTPDDETTPLIDDETTPLIDDEPPALVNDESIHNYDEDAIRDEDDDSIESNPLMTRRFSSAVIRRYSKSAQSTKSQISMTSTVHESVLKSFFNREIFTPVVLKTITANFVLGFHLLIYTEFLPIFLAGDYLPQELKFPFRITGGFGWNSQEIGKLLSVNGFCGILVNMFVFPVLDHHVRTIIGLRLLTMIFPIVYLNVAFLIFTTNGYNSQFSDNFNRNLFYLNGAFGSLAQGTAFPQIMMLIHRAAPIKYRSLVNSTNLSATSFLRFISPILFGKLMTVLDKLKLGGFPWIFISMVALGGFIQSLFLEEHDEDLKSIDV</sequence>
<evidence type="ECO:0000256" key="5">
    <source>
        <dbReference type="ARBA" id="ARBA00023136"/>
    </source>
</evidence>
<dbReference type="PANTHER" id="PTHR23504:SF15">
    <property type="entry name" value="MAJOR FACILITATOR SUPERFAMILY (MFS) PROFILE DOMAIN-CONTAINING PROTEIN"/>
    <property type="match status" value="1"/>
</dbReference>
<dbReference type="RefSeq" id="XP_020077276.1">
    <property type="nucleotide sequence ID" value="XM_020221206.1"/>
</dbReference>
<dbReference type="SUPFAM" id="SSF103473">
    <property type="entry name" value="MFS general substrate transporter"/>
    <property type="match status" value="1"/>
</dbReference>
<keyword evidence="4 7" id="KW-1133">Transmembrane helix</keyword>
<evidence type="ECO:0000256" key="4">
    <source>
        <dbReference type="ARBA" id="ARBA00022989"/>
    </source>
</evidence>
<feature type="transmembrane region" description="Helical" evidence="7">
    <location>
        <begin position="488"/>
        <end position="511"/>
    </location>
</feature>
<evidence type="ECO:0000256" key="7">
    <source>
        <dbReference type="SAM" id="Phobius"/>
    </source>
</evidence>
<dbReference type="AlphaFoldDB" id="A0A1E4RLT5"/>
<dbReference type="Proteomes" id="UP000095085">
    <property type="component" value="Unassembled WGS sequence"/>
</dbReference>
<evidence type="ECO:0000259" key="8">
    <source>
        <dbReference type="PROSITE" id="PS50850"/>
    </source>
</evidence>
<dbReference type="InterPro" id="IPR011701">
    <property type="entry name" value="MFS"/>
</dbReference>